<dbReference type="Gene3D" id="2.180.10.10">
    <property type="entry name" value="RHS repeat-associated core"/>
    <property type="match status" value="1"/>
</dbReference>
<dbReference type="AlphaFoldDB" id="A0A4Q7MHI1"/>
<gene>
    <name evidence="1" type="ORF">EV199_5367</name>
</gene>
<reference evidence="1 2" key="1">
    <citation type="submission" date="2019-02" db="EMBL/GenBank/DDBJ databases">
        <title>Genomic Encyclopedia of Type Strains, Phase IV (KMG-IV): sequencing the most valuable type-strain genomes for metagenomic binning, comparative biology and taxonomic classification.</title>
        <authorList>
            <person name="Goeker M."/>
        </authorList>
    </citation>
    <scope>NUCLEOTIDE SEQUENCE [LARGE SCALE GENOMIC DNA]</scope>
    <source>
        <strain evidence="1 2">DSM 18116</strain>
    </source>
</reference>
<organism evidence="1 2">
    <name type="scientific">Pseudobacter ginsenosidimutans</name>
    <dbReference type="NCBI Taxonomy" id="661488"/>
    <lineage>
        <taxon>Bacteria</taxon>
        <taxon>Pseudomonadati</taxon>
        <taxon>Bacteroidota</taxon>
        <taxon>Chitinophagia</taxon>
        <taxon>Chitinophagales</taxon>
        <taxon>Chitinophagaceae</taxon>
        <taxon>Pseudobacter</taxon>
    </lineage>
</organism>
<protein>
    <submittedName>
        <fullName evidence="1">Uncharacterized protein</fullName>
    </submittedName>
</protein>
<dbReference type="Proteomes" id="UP000293874">
    <property type="component" value="Unassembled WGS sequence"/>
</dbReference>
<proteinExistence type="predicted"/>
<evidence type="ECO:0000313" key="2">
    <source>
        <dbReference type="Proteomes" id="UP000293874"/>
    </source>
</evidence>
<dbReference type="RefSeq" id="WP_130543873.1">
    <property type="nucleotide sequence ID" value="NZ_CP042431.1"/>
</dbReference>
<accession>A0A4Q7MHI1</accession>
<dbReference type="OrthoDB" id="660531at2"/>
<comment type="caution">
    <text evidence="1">The sequence shown here is derived from an EMBL/GenBank/DDBJ whole genome shotgun (WGS) entry which is preliminary data.</text>
</comment>
<keyword evidence="2" id="KW-1185">Reference proteome</keyword>
<name>A0A4Q7MHI1_9BACT</name>
<evidence type="ECO:0000313" key="1">
    <source>
        <dbReference type="EMBL" id="RZS66983.1"/>
    </source>
</evidence>
<dbReference type="EMBL" id="SGXA01000004">
    <property type="protein sequence ID" value="RZS66983.1"/>
    <property type="molecule type" value="Genomic_DNA"/>
</dbReference>
<dbReference type="PROSITE" id="PS51257">
    <property type="entry name" value="PROKAR_LIPOPROTEIN"/>
    <property type="match status" value="1"/>
</dbReference>
<sequence>MKLFFLCAIFSLFAFSSCKKEDNVKEEPKPDCRLVKVTQGLDPDMDSIYMFKYDQNGLPVSVSFEFPPDLIFNWQDISYKSGTHLVEKVWQEEYGEDLALFQFEYNAQGKPVKAKTFVGHEFAYQYNEKGEINRVDVKRWGNAQEYHYETVFDSKGNLIEFYRKFPANEHLNDGFKAEYSDTENTIAGLSVLNLSNHLGMHPLFPGSNVLPLPAKYLAKSLAFLNAKNEPSGTTVSYTFEKDAAQNLTKAVVRYNNSVPGAVLTWNFEYDCDPQ</sequence>